<dbReference type="CDD" id="cd07890">
    <property type="entry name" value="CYTH-like_AC_IV-like"/>
    <property type="match status" value="1"/>
</dbReference>
<dbReference type="AlphaFoldDB" id="A0A852VDE2"/>
<evidence type="ECO:0000259" key="1">
    <source>
        <dbReference type="PROSITE" id="PS51707"/>
    </source>
</evidence>
<dbReference type="PROSITE" id="PS51707">
    <property type="entry name" value="CYTH"/>
    <property type="match status" value="1"/>
</dbReference>
<evidence type="ECO:0000313" key="2">
    <source>
        <dbReference type="EMBL" id="NYF89700.1"/>
    </source>
</evidence>
<dbReference type="EC" id="4.6.1.1" evidence="2"/>
<dbReference type="SMART" id="SM01118">
    <property type="entry name" value="CYTH"/>
    <property type="match status" value="1"/>
</dbReference>
<comment type="caution">
    <text evidence="2">The sequence shown here is derived from an EMBL/GenBank/DDBJ whole genome shotgun (WGS) entry which is preliminary data.</text>
</comment>
<dbReference type="InterPro" id="IPR023577">
    <property type="entry name" value="CYTH_domain"/>
</dbReference>
<dbReference type="Gene3D" id="2.40.320.10">
    <property type="entry name" value="Hypothetical Protein Pfu-838710-001"/>
    <property type="match status" value="1"/>
</dbReference>
<organism evidence="2 3">
    <name type="scientific">Tunturiibacter lichenicola</name>
    <dbReference type="NCBI Taxonomy" id="2051959"/>
    <lineage>
        <taxon>Bacteria</taxon>
        <taxon>Pseudomonadati</taxon>
        <taxon>Acidobacteriota</taxon>
        <taxon>Terriglobia</taxon>
        <taxon>Terriglobales</taxon>
        <taxon>Acidobacteriaceae</taxon>
        <taxon>Tunturiibacter</taxon>
    </lineage>
</organism>
<feature type="domain" description="CYTH" evidence="1">
    <location>
        <begin position="3"/>
        <end position="184"/>
    </location>
</feature>
<dbReference type="PANTHER" id="PTHR21028:SF2">
    <property type="entry name" value="CYTH DOMAIN-CONTAINING PROTEIN"/>
    <property type="match status" value="1"/>
</dbReference>
<dbReference type="Proteomes" id="UP000564385">
    <property type="component" value="Unassembled WGS sequence"/>
</dbReference>
<evidence type="ECO:0000313" key="3">
    <source>
        <dbReference type="Proteomes" id="UP000564385"/>
    </source>
</evidence>
<dbReference type="GO" id="GO:0004016">
    <property type="term" value="F:adenylate cyclase activity"/>
    <property type="evidence" value="ECO:0007669"/>
    <property type="project" value="UniProtKB-EC"/>
</dbReference>
<dbReference type="InterPro" id="IPR008173">
    <property type="entry name" value="Adenylyl_cyclase_CyaB"/>
</dbReference>
<reference evidence="2 3" key="1">
    <citation type="submission" date="2020-07" db="EMBL/GenBank/DDBJ databases">
        <title>Genomic Encyclopedia of Type Strains, Phase IV (KMG-V): Genome sequencing to study the core and pangenomes of soil and plant-associated prokaryotes.</title>
        <authorList>
            <person name="Whitman W."/>
        </authorList>
    </citation>
    <scope>NUCLEOTIDE SEQUENCE [LARGE SCALE GENOMIC DNA]</scope>
    <source>
        <strain evidence="2 3">M8UP22</strain>
    </source>
</reference>
<gene>
    <name evidence="2" type="ORF">HDF08_001767</name>
</gene>
<protein>
    <submittedName>
        <fullName evidence="2">Adenylate cyclase class 2</fullName>
        <ecNumber evidence="2">4.6.1.1</ecNumber>
    </submittedName>
</protein>
<sequence length="209" mass="23715">MQNSEIELKFPVPDPEALQARLAQLGFHLVTPRTFEHNTLYDTPSRDLRARKQILRLRQYGSLSTLTHKRLPDQEDPVDTTRYKIRVETETTIAEPEAMAEIFKQLGYLPAFVYEKYRTEWSHSADPGSEVTAHLVAHLVLDETPIGTYAELEGPTAWIDQTLAALNIDLATCLTDSYGKLFLDWKQRTASPAENLTFAEVTSPVLSLR</sequence>
<name>A0A852VDE2_9BACT</name>
<dbReference type="SUPFAM" id="SSF55154">
    <property type="entry name" value="CYTH-like phosphatases"/>
    <property type="match status" value="1"/>
</dbReference>
<dbReference type="EMBL" id="JACCCU010000001">
    <property type="protein sequence ID" value="NYF89700.1"/>
    <property type="molecule type" value="Genomic_DNA"/>
</dbReference>
<accession>A0A852VDE2</accession>
<keyword evidence="2" id="KW-0456">Lyase</keyword>
<dbReference type="PANTHER" id="PTHR21028">
    <property type="entry name" value="SI:CH211-156B7.4"/>
    <property type="match status" value="1"/>
</dbReference>
<proteinExistence type="predicted"/>
<dbReference type="Pfam" id="PF01928">
    <property type="entry name" value="CYTH"/>
    <property type="match status" value="1"/>
</dbReference>
<dbReference type="InterPro" id="IPR033469">
    <property type="entry name" value="CYTH-like_dom_sf"/>
</dbReference>